<dbReference type="AlphaFoldDB" id="A0A9D1MTY7"/>
<sequence>MQQNNLVISEWLKVKGVSLVGFADLHGVDAAEKQNMPYGVCIAIALNVFPSVGDTPSPAYYTEYKEVSARLKEISLELEDKIQSLGYRAVSLAREKQNRHFVTPLPFKTLATRSGLGWIGRSAVLVTREYGAAVRLNGVITDMPFQTGTPVTASFCGDCHACVDACPGRAVKGELWSVGTKRSRLLNPYKCSRTVGKRGKRIGVTDGSCGVCLAVCPWTKKYIEKRRADASAPES</sequence>
<dbReference type="GO" id="GO:0051536">
    <property type="term" value="F:iron-sulfur cluster binding"/>
    <property type="evidence" value="ECO:0007669"/>
    <property type="project" value="UniProtKB-KW"/>
</dbReference>
<organism evidence="4 5">
    <name type="scientific">Candidatus Scybalenecus merdavium</name>
    <dbReference type="NCBI Taxonomy" id="2840939"/>
    <lineage>
        <taxon>Bacteria</taxon>
        <taxon>Bacillati</taxon>
        <taxon>Bacillota</taxon>
        <taxon>Clostridia</taxon>
        <taxon>Eubacteriales</taxon>
        <taxon>Oscillospiraceae</taxon>
        <taxon>Oscillospiraceae incertae sedis</taxon>
        <taxon>Candidatus Scybalenecus</taxon>
    </lineage>
</organism>
<reference evidence="4" key="1">
    <citation type="submission" date="2020-10" db="EMBL/GenBank/DDBJ databases">
        <authorList>
            <person name="Gilroy R."/>
        </authorList>
    </citation>
    <scope>NUCLEOTIDE SEQUENCE</scope>
    <source>
        <strain evidence="4">CHK176-6737</strain>
    </source>
</reference>
<evidence type="ECO:0000256" key="3">
    <source>
        <dbReference type="ARBA" id="ARBA00023014"/>
    </source>
</evidence>
<evidence type="ECO:0000256" key="2">
    <source>
        <dbReference type="ARBA" id="ARBA00023004"/>
    </source>
</evidence>
<dbReference type="Proteomes" id="UP000824125">
    <property type="component" value="Unassembled WGS sequence"/>
</dbReference>
<dbReference type="PANTHER" id="PTHR42827:SF1">
    <property type="entry name" value="IRON-SULFUR CLUSTER-BINDING PROTEIN"/>
    <property type="match status" value="1"/>
</dbReference>
<keyword evidence="1" id="KW-0479">Metal-binding</keyword>
<reference evidence="4" key="2">
    <citation type="journal article" date="2021" name="PeerJ">
        <title>Extensive microbial diversity within the chicken gut microbiome revealed by metagenomics and culture.</title>
        <authorList>
            <person name="Gilroy R."/>
            <person name="Ravi A."/>
            <person name="Getino M."/>
            <person name="Pursley I."/>
            <person name="Horton D.L."/>
            <person name="Alikhan N.F."/>
            <person name="Baker D."/>
            <person name="Gharbi K."/>
            <person name="Hall N."/>
            <person name="Watson M."/>
            <person name="Adriaenssens E.M."/>
            <person name="Foster-Nyarko E."/>
            <person name="Jarju S."/>
            <person name="Secka A."/>
            <person name="Antonio M."/>
            <person name="Oren A."/>
            <person name="Chaudhuri R.R."/>
            <person name="La Ragione R."/>
            <person name="Hildebrand F."/>
            <person name="Pallen M.J."/>
        </authorList>
    </citation>
    <scope>NUCLEOTIDE SEQUENCE</scope>
    <source>
        <strain evidence="4">CHK176-6737</strain>
    </source>
</reference>
<keyword evidence="2" id="KW-0408">Iron</keyword>
<keyword evidence="3" id="KW-0411">Iron-sulfur</keyword>
<dbReference type="Pfam" id="PF13484">
    <property type="entry name" value="Fer4_16"/>
    <property type="match status" value="1"/>
</dbReference>
<protein>
    <submittedName>
        <fullName evidence="4">Epoxyqueuosine reductase</fullName>
    </submittedName>
</protein>
<dbReference type="InterPro" id="IPR017900">
    <property type="entry name" value="4Fe4S_Fe_S_CS"/>
</dbReference>
<evidence type="ECO:0000313" key="5">
    <source>
        <dbReference type="Proteomes" id="UP000824125"/>
    </source>
</evidence>
<dbReference type="PANTHER" id="PTHR42827">
    <property type="entry name" value="IRON-SULFUR CLUSTER-BINDING PROTEIN-RELATED"/>
    <property type="match status" value="1"/>
</dbReference>
<dbReference type="EMBL" id="DVNM01000018">
    <property type="protein sequence ID" value="HIU68993.1"/>
    <property type="molecule type" value="Genomic_DNA"/>
</dbReference>
<dbReference type="Gene3D" id="3.30.70.20">
    <property type="match status" value="1"/>
</dbReference>
<dbReference type="PROSITE" id="PS00198">
    <property type="entry name" value="4FE4S_FER_1"/>
    <property type="match status" value="1"/>
</dbReference>
<proteinExistence type="predicted"/>
<gene>
    <name evidence="4" type="ORF">IAD23_03450</name>
</gene>
<dbReference type="SUPFAM" id="SSF46548">
    <property type="entry name" value="alpha-helical ferredoxin"/>
    <property type="match status" value="1"/>
</dbReference>
<evidence type="ECO:0000313" key="4">
    <source>
        <dbReference type="EMBL" id="HIU68993.1"/>
    </source>
</evidence>
<accession>A0A9D1MTY7</accession>
<name>A0A9D1MTY7_9FIRM</name>
<evidence type="ECO:0000256" key="1">
    <source>
        <dbReference type="ARBA" id="ARBA00022723"/>
    </source>
</evidence>
<comment type="caution">
    <text evidence="4">The sequence shown here is derived from an EMBL/GenBank/DDBJ whole genome shotgun (WGS) entry which is preliminary data.</text>
</comment>
<dbReference type="GO" id="GO:0046872">
    <property type="term" value="F:metal ion binding"/>
    <property type="evidence" value="ECO:0007669"/>
    <property type="project" value="UniProtKB-KW"/>
</dbReference>